<gene>
    <name evidence="2" type="ORF">IFM53868_07163</name>
</gene>
<evidence type="ECO:0000259" key="1">
    <source>
        <dbReference type="Pfam" id="PF14479"/>
    </source>
</evidence>
<dbReference type="PANTHER" id="PTHR37542">
    <property type="entry name" value="HELO DOMAIN-CONTAINING PROTEIN-RELATED"/>
    <property type="match status" value="1"/>
</dbReference>
<keyword evidence="3" id="KW-1185">Reference proteome</keyword>
<dbReference type="Proteomes" id="UP000465266">
    <property type="component" value="Unassembled WGS sequence"/>
</dbReference>
<feature type="domain" description="Prion-inhibition and propagation HeLo" evidence="1">
    <location>
        <begin position="6"/>
        <end position="191"/>
    </location>
</feature>
<dbReference type="Pfam" id="PF14479">
    <property type="entry name" value="HeLo"/>
    <property type="match status" value="1"/>
</dbReference>
<protein>
    <recommendedName>
        <fullName evidence="1">Prion-inhibition and propagation HeLo domain-containing protein</fullName>
    </recommendedName>
</protein>
<evidence type="ECO:0000313" key="2">
    <source>
        <dbReference type="EMBL" id="GFF93370.1"/>
    </source>
</evidence>
<dbReference type="EMBL" id="BLKG01000090">
    <property type="protein sequence ID" value="GFF93370.1"/>
    <property type="molecule type" value="Genomic_DNA"/>
</dbReference>
<dbReference type="InterPro" id="IPR038305">
    <property type="entry name" value="HeLo_sf"/>
</dbReference>
<accession>A0ABQ1B467</accession>
<sequence length="286" mass="32325">MAEAFGVTAGALSIAGLFNNCVDCFEYIQLGRNFGRDFHSSQLRLDMAKVRLSRWGEAVDIAGENTQITSDTEALACEVLWQILVLFSNAAEVSERLQPQVPNYGDVYDPKTDMGQASLRLHEKQRLFARRRLRDTQLFKKISWGLYQYKNMDRLVRSITDLIEDLEKLLPETKNQQQLRNLVENEVVELDHQDLQIIHERADDTDPLLKEAVNSEIERPEGYRTGNLKTTDEARLGVGDEYSDAAVSSGYQPKRMIPVLVGHVEASGKSKVQVGTRYGGRSMMAD</sequence>
<name>A0ABQ1B467_9EURO</name>
<dbReference type="PANTHER" id="PTHR37542:SF3">
    <property type="entry name" value="PRION-INHIBITION AND PROPAGATION HELO DOMAIN-CONTAINING PROTEIN"/>
    <property type="match status" value="1"/>
</dbReference>
<comment type="caution">
    <text evidence="2">The sequence shown here is derived from an EMBL/GenBank/DDBJ whole genome shotgun (WGS) entry which is preliminary data.</text>
</comment>
<dbReference type="InterPro" id="IPR029498">
    <property type="entry name" value="HeLo_dom"/>
</dbReference>
<dbReference type="Gene3D" id="1.20.120.1020">
    <property type="entry name" value="Prion-inhibition and propagation, HeLo domain"/>
    <property type="match status" value="1"/>
</dbReference>
<organism evidence="2 3">
    <name type="scientific">Aspergillus udagawae</name>
    <dbReference type="NCBI Taxonomy" id="91492"/>
    <lineage>
        <taxon>Eukaryota</taxon>
        <taxon>Fungi</taxon>
        <taxon>Dikarya</taxon>
        <taxon>Ascomycota</taxon>
        <taxon>Pezizomycotina</taxon>
        <taxon>Eurotiomycetes</taxon>
        <taxon>Eurotiomycetidae</taxon>
        <taxon>Eurotiales</taxon>
        <taxon>Aspergillaceae</taxon>
        <taxon>Aspergillus</taxon>
        <taxon>Aspergillus subgen. Fumigati</taxon>
    </lineage>
</organism>
<proteinExistence type="predicted"/>
<evidence type="ECO:0000313" key="3">
    <source>
        <dbReference type="Proteomes" id="UP000465266"/>
    </source>
</evidence>
<reference evidence="2 3" key="1">
    <citation type="submission" date="2020-01" db="EMBL/GenBank/DDBJ databases">
        <title>Draft genome sequence of Aspergillus udagawae IFM 53868.</title>
        <authorList>
            <person name="Takahashi H."/>
            <person name="Yaguchi T."/>
        </authorList>
    </citation>
    <scope>NUCLEOTIDE SEQUENCE [LARGE SCALE GENOMIC DNA]</scope>
    <source>
        <strain evidence="2 3">IFM 53868</strain>
    </source>
</reference>